<evidence type="ECO:0008006" key="6">
    <source>
        <dbReference type="Google" id="ProtNLM"/>
    </source>
</evidence>
<evidence type="ECO:0000313" key="5">
    <source>
        <dbReference type="Proteomes" id="UP001209570"/>
    </source>
</evidence>
<keyword evidence="5" id="KW-1185">Reference proteome</keyword>
<dbReference type="EMBL" id="JAKCXM010000521">
    <property type="protein sequence ID" value="KAJ0393183.1"/>
    <property type="molecule type" value="Genomic_DNA"/>
</dbReference>
<evidence type="ECO:0000313" key="4">
    <source>
        <dbReference type="EMBL" id="KAJ0393183.1"/>
    </source>
</evidence>
<feature type="region of interest" description="Disordered" evidence="1">
    <location>
        <begin position="123"/>
        <end position="145"/>
    </location>
</feature>
<proteinExistence type="predicted"/>
<gene>
    <name evidence="4" type="ORF">P43SY_000570</name>
</gene>
<name>A0AAD5LV41_PYTIN</name>
<feature type="chain" id="PRO_5042023636" description="Transmembrane protein" evidence="3">
    <location>
        <begin position="24"/>
        <end position="374"/>
    </location>
</feature>
<protein>
    <recommendedName>
        <fullName evidence="6">Transmembrane protein</fullName>
    </recommendedName>
</protein>
<keyword evidence="2" id="KW-0472">Membrane</keyword>
<keyword evidence="2" id="KW-0812">Transmembrane</keyword>
<keyword evidence="2" id="KW-1133">Transmembrane helix</keyword>
<feature type="signal peptide" evidence="3">
    <location>
        <begin position="1"/>
        <end position="23"/>
    </location>
</feature>
<accession>A0AAD5LV41</accession>
<evidence type="ECO:0000256" key="3">
    <source>
        <dbReference type="SAM" id="SignalP"/>
    </source>
</evidence>
<comment type="caution">
    <text evidence="4">The sequence shown here is derived from an EMBL/GenBank/DDBJ whole genome shotgun (WGS) entry which is preliminary data.</text>
</comment>
<sequence length="374" mass="40073">MLKTNRIDLGLLLDLLNIEVVDANGTAIPASTLYNEFVSEASKIDVLKQHGFVVKIVQSNVMVMFLVLVALVVGLLLSSVFRFVLWPLLRRTLGVVVLALWRRLKRRVLLWWARRRSKKNSAKVHVESAAHTEPPAPADDKPADEATATAAAAASGAETAADQGTAVVASLPLPLAVPLASEQPKSAAVAMLQQAQSLSARLRLTPRAPPLVLPEFTDYYRKTVPRRFQPDAKLGFERDSQGELVRVWKEETIVHGLRRVPGERMRTWEAMQAPVKSYAIEMNDKYKLAVAEIVAAAKRMRTASLHVAAATATGLDSAIAATEPIKTEPVQAPAPVSASVSVPVSVPASVAAAPSSDSAATVAVAAQQEGDSPA</sequence>
<feature type="transmembrane region" description="Helical" evidence="2">
    <location>
        <begin position="52"/>
        <end position="77"/>
    </location>
</feature>
<evidence type="ECO:0000256" key="1">
    <source>
        <dbReference type="SAM" id="MobiDB-lite"/>
    </source>
</evidence>
<organism evidence="4 5">
    <name type="scientific">Pythium insidiosum</name>
    <name type="common">Pythiosis disease agent</name>
    <dbReference type="NCBI Taxonomy" id="114742"/>
    <lineage>
        <taxon>Eukaryota</taxon>
        <taxon>Sar</taxon>
        <taxon>Stramenopiles</taxon>
        <taxon>Oomycota</taxon>
        <taxon>Peronosporomycetes</taxon>
        <taxon>Pythiales</taxon>
        <taxon>Pythiaceae</taxon>
        <taxon>Pythium</taxon>
    </lineage>
</organism>
<reference evidence="4" key="1">
    <citation type="submission" date="2021-12" db="EMBL/GenBank/DDBJ databases">
        <title>Prjna785345.</title>
        <authorList>
            <person name="Rujirawat T."/>
            <person name="Krajaejun T."/>
        </authorList>
    </citation>
    <scope>NUCLEOTIDE SEQUENCE</scope>
    <source>
        <strain evidence="4">Pi057C3</strain>
    </source>
</reference>
<dbReference type="AlphaFoldDB" id="A0AAD5LV41"/>
<evidence type="ECO:0000256" key="2">
    <source>
        <dbReference type="SAM" id="Phobius"/>
    </source>
</evidence>
<keyword evidence="3" id="KW-0732">Signal</keyword>
<dbReference type="Proteomes" id="UP001209570">
    <property type="component" value="Unassembled WGS sequence"/>
</dbReference>